<reference evidence="2 3" key="1">
    <citation type="submission" date="2014-09" db="EMBL/GenBank/DDBJ databases">
        <authorList>
            <person name="Hornung B.V."/>
        </authorList>
    </citation>
    <scope>NUCLEOTIDE SEQUENCE [LARGE SCALE GENOMIC DNA]</scope>
    <source>
        <strain evidence="2 3">FRIFI</strain>
    </source>
</reference>
<dbReference type="AlphaFoldDB" id="A0A2P2BT76"/>
<accession>A0A2P2BT76</accession>
<dbReference type="PANTHER" id="PTHR40076:SF1">
    <property type="entry name" value="MEMBRANE PROTEIN"/>
    <property type="match status" value="1"/>
</dbReference>
<evidence type="ECO:0008006" key="4">
    <source>
        <dbReference type="Google" id="ProtNLM"/>
    </source>
</evidence>
<gene>
    <name evidence="2" type="ORF">FRIFI_2033</name>
</gene>
<dbReference type="RefSeq" id="WP_166505784.1">
    <property type="nucleotide sequence ID" value="NZ_JAKNTL010000007.1"/>
</dbReference>
<dbReference type="KEGG" id="rhom:FRIFI_2033"/>
<dbReference type="Pfam" id="PF06161">
    <property type="entry name" value="DUF975"/>
    <property type="match status" value="1"/>
</dbReference>
<feature type="transmembrane region" description="Helical" evidence="1">
    <location>
        <begin position="94"/>
        <end position="121"/>
    </location>
</feature>
<feature type="transmembrane region" description="Helical" evidence="1">
    <location>
        <begin position="188"/>
        <end position="212"/>
    </location>
</feature>
<evidence type="ECO:0000313" key="2">
    <source>
        <dbReference type="EMBL" id="CEI73561.1"/>
    </source>
</evidence>
<feature type="transmembrane region" description="Helical" evidence="1">
    <location>
        <begin position="44"/>
        <end position="65"/>
    </location>
</feature>
<keyword evidence="1" id="KW-1133">Transmembrane helix</keyword>
<evidence type="ECO:0000313" key="3">
    <source>
        <dbReference type="Proteomes" id="UP000245695"/>
    </source>
</evidence>
<keyword evidence="3" id="KW-1185">Reference proteome</keyword>
<dbReference type="EMBL" id="LN650648">
    <property type="protein sequence ID" value="CEI73561.1"/>
    <property type="molecule type" value="Genomic_DNA"/>
</dbReference>
<protein>
    <recommendedName>
        <fullName evidence="4">Integral membrane protein</fullName>
    </recommendedName>
</protein>
<sequence>MNRKELKELSKSQLKGNWNVPVLAMLAYSIVMFLVSYLDNSESLFVSLIGIILALVIESWFFVAYPKLSLNLIEDESVDFSDLSVSNKTFFKSLGFSVLVGIILIIVYIVLMFSFVGGFTISVLNANDLFEAIAPMVIVGIILWLISIVIQLAISMVPFILADKEEVGVFKSISLSIKMMKGHKWRLFVIWLSFIGWAILSILTLGIGFLWLSPYFTLTMANFYKELDKEYNAKHID</sequence>
<organism evidence="2 3">
    <name type="scientific">Romboutsia hominis</name>
    <dbReference type="NCBI Taxonomy" id="1507512"/>
    <lineage>
        <taxon>Bacteria</taxon>
        <taxon>Bacillati</taxon>
        <taxon>Bacillota</taxon>
        <taxon>Clostridia</taxon>
        <taxon>Peptostreptococcales</taxon>
        <taxon>Peptostreptococcaceae</taxon>
        <taxon>Romboutsia</taxon>
    </lineage>
</organism>
<evidence type="ECO:0000256" key="1">
    <source>
        <dbReference type="SAM" id="Phobius"/>
    </source>
</evidence>
<keyword evidence="1" id="KW-0812">Transmembrane</keyword>
<feature type="transmembrane region" description="Helical" evidence="1">
    <location>
        <begin position="20"/>
        <end position="38"/>
    </location>
</feature>
<keyword evidence="1" id="KW-0472">Membrane</keyword>
<dbReference type="PANTHER" id="PTHR40076">
    <property type="entry name" value="MEMBRANE PROTEIN-RELATED"/>
    <property type="match status" value="1"/>
</dbReference>
<dbReference type="Proteomes" id="UP000245695">
    <property type="component" value="Chromosome 1"/>
</dbReference>
<dbReference type="InterPro" id="IPR010380">
    <property type="entry name" value="DUF975"/>
</dbReference>
<feature type="transmembrane region" description="Helical" evidence="1">
    <location>
        <begin position="133"/>
        <end position="161"/>
    </location>
</feature>
<proteinExistence type="predicted"/>
<name>A0A2P2BT76_9FIRM</name>